<dbReference type="EMBL" id="ADZX01000767">
    <property type="protein sequence ID" value="EFK95469.1"/>
    <property type="molecule type" value="Genomic_DNA"/>
</dbReference>
<protein>
    <submittedName>
        <fullName evidence="2">Uncharacterized protein</fullName>
    </submittedName>
</protein>
<reference evidence="2" key="2">
    <citation type="journal article" date="2011" name="Microb. Ecol.">
        <title>Taxonomic and Functional Metagenomic Profiling of the Microbial Community in the Anoxic Sediment of a Sub-saline Shallow Lake (Laguna de Carrizo, Central Spain).</title>
        <authorList>
            <person name="Ferrer M."/>
            <person name="Guazzaroni M.E."/>
            <person name="Richter M."/>
            <person name="Garcia-Salamanca A."/>
            <person name="Yarza P."/>
            <person name="Suarez-Suarez A."/>
            <person name="Solano J."/>
            <person name="Alcaide M."/>
            <person name="van Dillewijn P."/>
            <person name="Molina-Henares M.A."/>
            <person name="Lopez-Cortes N."/>
            <person name="Al-Ramahi Y."/>
            <person name="Guerrero C."/>
            <person name="Acosta A."/>
            <person name="de Eugenio L.I."/>
            <person name="Martinez V."/>
            <person name="Marques S."/>
            <person name="Rojo F."/>
            <person name="Santero E."/>
            <person name="Genilloud O."/>
            <person name="Perez-Perez J."/>
            <person name="Rossello-Mora R."/>
            <person name="Ramos J.L."/>
        </authorList>
    </citation>
    <scope>NUCLEOTIDE SEQUENCE</scope>
</reference>
<organism evidence="2">
    <name type="scientific">sediment metagenome</name>
    <dbReference type="NCBI Taxonomy" id="749907"/>
    <lineage>
        <taxon>unclassified sequences</taxon>
        <taxon>metagenomes</taxon>
        <taxon>ecological metagenomes</taxon>
    </lineage>
</organism>
<accession>D9PLU7</accession>
<dbReference type="AlphaFoldDB" id="D9PLU7"/>
<reference evidence="2" key="1">
    <citation type="submission" date="2010-07" db="EMBL/GenBank/DDBJ databases">
        <authorList>
            <consortium name="CONSOLIDER consortium CSD2007-00005"/>
            <person name="Guazzaroni M.-E."/>
            <person name="Richter M."/>
            <person name="Garcia-Salamanca A."/>
            <person name="Yarza P."/>
            <person name="Ferrer M."/>
        </authorList>
    </citation>
    <scope>NUCLEOTIDE SEQUENCE</scope>
</reference>
<name>D9PLU7_9ZZZZ</name>
<proteinExistence type="predicted"/>
<evidence type="ECO:0000256" key="1">
    <source>
        <dbReference type="SAM" id="Coils"/>
    </source>
</evidence>
<gene>
    <name evidence="2" type="ORF">LDC_2523</name>
</gene>
<keyword evidence="1" id="KW-0175">Coiled coil</keyword>
<evidence type="ECO:0000313" key="2">
    <source>
        <dbReference type="EMBL" id="EFK95469.1"/>
    </source>
</evidence>
<sequence length="55" mass="6538">MSLYKNKNKNMSDVLEQVFKKQKTLEQLEEELRAISESIDPQFSVQFETYRIGLL</sequence>
<feature type="coiled-coil region" evidence="1">
    <location>
        <begin position="11"/>
        <end position="38"/>
    </location>
</feature>
<comment type="caution">
    <text evidence="2">The sequence shown here is derived from an EMBL/GenBank/DDBJ whole genome shotgun (WGS) entry which is preliminary data.</text>
</comment>